<name>A0A1A8XMQ8_9PROT</name>
<proteinExistence type="predicted"/>
<organism evidence="1 2">
    <name type="scientific">Candidatus Accumulibacter aalborgensis</name>
    <dbReference type="NCBI Taxonomy" id="1860102"/>
    <lineage>
        <taxon>Bacteria</taxon>
        <taxon>Pseudomonadati</taxon>
        <taxon>Pseudomonadota</taxon>
        <taxon>Betaproteobacteria</taxon>
        <taxon>Candidatus Accumulibacter</taxon>
    </lineage>
</organism>
<dbReference type="Proteomes" id="UP000199169">
    <property type="component" value="Unassembled WGS sequence"/>
</dbReference>
<dbReference type="EMBL" id="FLQX01000095">
    <property type="protein sequence ID" value="SBT05233.1"/>
    <property type="molecule type" value="Genomic_DNA"/>
</dbReference>
<gene>
    <name evidence="1" type="ORF">ACCAA_200025</name>
</gene>
<keyword evidence="2" id="KW-1185">Reference proteome</keyword>
<reference evidence="1 2" key="1">
    <citation type="submission" date="2016-06" db="EMBL/GenBank/DDBJ databases">
        <authorList>
            <person name="Kjaerup R.B."/>
            <person name="Dalgaard T.S."/>
            <person name="Juul-Madsen H.R."/>
        </authorList>
    </citation>
    <scope>NUCLEOTIDE SEQUENCE [LARGE SCALE GENOMIC DNA]</scope>
    <source>
        <strain evidence="1">3</strain>
    </source>
</reference>
<accession>A0A1A8XMQ8</accession>
<dbReference type="RefSeq" id="WP_186406439.1">
    <property type="nucleotide sequence ID" value="NZ_FLQX01000095.1"/>
</dbReference>
<protein>
    <submittedName>
        <fullName evidence="1">Uncharacterized protein</fullName>
    </submittedName>
</protein>
<sequence>MSLNTSRRDERWVCRRRADFALRNWPDGSVLFDEANGQLQRLTPAAGGMMALFLDTPEWTSCTLAQRIFGEIPAAEDIELVANALASFQSLSLIERLPD</sequence>
<dbReference type="STRING" id="1860102.ACCAA_200025"/>
<evidence type="ECO:0000313" key="1">
    <source>
        <dbReference type="EMBL" id="SBT05233.1"/>
    </source>
</evidence>
<evidence type="ECO:0000313" key="2">
    <source>
        <dbReference type="Proteomes" id="UP000199169"/>
    </source>
</evidence>
<dbReference type="AlphaFoldDB" id="A0A1A8XMQ8"/>